<evidence type="ECO:0000256" key="1">
    <source>
        <dbReference type="ARBA" id="ARBA00001946"/>
    </source>
</evidence>
<dbReference type="GO" id="GO:0046872">
    <property type="term" value="F:metal ion binding"/>
    <property type="evidence" value="ECO:0007669"/>
    <property type="project" value="UniProtKB-KW"/>
</dbReference>
<organism evidence="7 8">
    <name type="scientific">Piloderma croceum (strain F 1598)</name>
    <dbReference type="NCBI Taxonomy" id="765440"/>
    <lineage>
        <taxon>Eukaryota</taxon>
        <taxon>Fungi</taxon>
        <taxon>Dikarya</taxon>
        <taxon>Basidiomycota</taxon>
        <taxon>Agaricomycotina</taxon>
        <taxon>Agaricomycetes</taxon>
        <taxon>Agaricomycetidae</taxon>
        <taxon>Atheliales</taxon>
        <taxon>Atheliaceae</taxon>
        <taxon>Piloderma</taxon>
    </lineage>
</organism>
<keyword evidence="4 6" id="KW-0460">Magnesium</keyword>
<sequence>MPRQYILPDLLALCPFPSGLTNPHYKEAEESRAWINSYGVFTDKKRATFAQGNIELLASHTYPYAGYKQFRMCCDFVNFLFLIDEVSDDQNGKDARATCNVFLRALRNPDWNDNSVLAKITKEFRARYFSLAGDNTSQRFLAHFGDYIEAVSKEAELRERGKILSVAEYLPLRRENSAVRLCFGLLESVLGIDLPDKVFADDVFTSLHFTAVDMICWSNDVYSYDMEQAKGLNGNNIITVLCHEKKIDIQAASDYVGIHFGQLMDRFMADKACLQSFGSALDAEVARYIDAMGQWVIGNLEWSFETKRYFGDNHAEVRRTRVVTLRPKEEPEFDSDDSSEE</sequence>
<name>A0A0C3BDC0_PILCF</name>
<evidence type="ECO:0000313" key="8">
    <source>
        <dbReference type="Proteomes" id="UP000054166"/>
    </source>
</evidence>
<evidence type="ECO:0000256" key="5">
    <source>
        <dbReference type="ARBA" id="ARBA00023239"/>
    </source>
</evidence>
<dbReference type="PANTHER" id="PTHR35201">
    <property type="entry name" value="TERPENE SYNTHASE"/>
    <property type="match status" value="1"/>
</dbReference>
<comment type="similarity">
    <text evidence="2 6">Belongs to the terpene synthase family.</text>
</comment>
<dbReference type="EC" id="4.2.3.-" evidence="6"/>
<evidence type="ECO:0000256" key="2">
    <source>
        <dbReference type="ARBA" id="ARBA00006333"/>
    </source>
</evidence>
<keyword evidence="3 6" id="KW-0479">Metal-binding</keyword>
<dbReference type="AlphaFoldDB" id="A0A0C3BDC0"/>
<evidence type="ECO:0000256" key="4">
    <source>
        <dbReference type="ARBA" id="ARBA00022842"/>
    </source>
</evidence>
<dbReference type="SUPFAM" id="SSF48576">
    <property type="entry name" value="Terpenoid synthases"/>
    <property type="match status" value="1"/>
</dbReference>
<proteinExistence type="inferred from homology"/>
<dbReference type="InterPro" id="IPR008949">
    <property type="entry name" value="Isoprenoid_synthase_dom_sf"/>
</dbReference>
<dbReference type="Gene3D" id="1.10.600.10">
    <property type="entry name" value="Farnesyl Diphosphate Synthase"/>
    <property type="match status" value="1"/>
</dbReference>
<dbReference type="Pfam" id="PF19086">
    <property type="entry name" value="Terpene_syn_C_2"/>
    <property type="match status" value="1"/>
</dbReference>
<gene>
    <name evidence="7" type="ORF">PILCRDRAFT_98986</name>
</gene>
<dbReference type="EMBL" id="KN833048">
    <property type="protein sequence ID" value="KIM75287.1"/>
    <property type="molecule type" value="Genomic_DNA"/>
</dbReference>
<accession>A0A0C3BDC0</accession>
<dbReference type="SFLD" id="SFLDS00005">
    <property type="entry name" value="Isoprenoid_Synthase_Type_I"/>
    <property type="match status" value="1"/>
</dbReference>
<keyword evidence="5 6" id="KW-0456">Lyase</keyword>
<protein>
    <recommendedName>
        <fullName evidence="6">Terpene synthase</fullName>
        <ecNumber evidence="6">4.2.3.-</ecNumber>
    </recommendedName>
</protein>
<comment type="cofactor">
    <cofactor evidence="1 6">
        <name>Mg(2+)</name>
        <dbReference type="ChEBI" id="CHEBI:18420"/>
    </cofactor>
</comment>
<keyword evidence="8" id="KW-1185">Reference proteome</keyword>
<dbReference type="GO" id="GO:0010333">
    <property type="term" value="F:terpene synthase activity"/>
    <property type="evidence" value="ECO:0007669"/>
    <property type="project" value="InterPro"/>
</dbReference>
<reference evidence="7 8" key="1">
    <citation type="submission" date="2014-04" db="EMBL/GenBank/DDBJ databases">
        <authorList>
            <consortium name="DOE Joint Genome Institute"/>
            <person name="Kuo A."/>
            <person name="Tarkka M."/>
            <person name="Buscot F."/>
            <person name="Kohler A."/>
            <person name="Nagy L.G."/>
            <person name="Floudas D."/>
            <person name="Copeland A."/>
            <person name="Barry K.W."/>
            <person name="Cichocki N."/>
            <person name="Veneault-Fourrey C."/>
            <person name="LaButti K."/>
            <person name="Lindquist E.A."/>
            <person name="Lipzen A."/>
            <person name="Lundell T."/>
            <person name="Morin E."/>
            <person name="Murat C."/>
            <person name="Sun H."/>
            <person name="Tunlid A."/>
            <person name="Henrissat B."/>
            <person name="Grigoriev I.V."/>
            <person name="Hibbett D.S."/>
            <person name="Martin F."/>
            <person name="Nordberg H.P."/>
            <person name="Cantor M.N."/>
            <person name="Hua S.X."/>
        </authorList>
    </citation>
    <scope>NUCLEOTIDE SEQUENCE [LARGE SCALE GENOMIC DNA]</scope>
    <source>
        <strain evidence="7 8">F 1598</strain>
    </source>
</reference>
<dbReference type="OrthoDB" id="2861623at2759"/>
<evidence type="ECO:0000256" key="6">
    <source>
        <dbReference type="RuleBase" id="RU366034"/>
    </source>
</evidence>
<dbReference type="SFLD" id="SFLDG01020">
    <property type="entry name" value="Terpene_Cyclase_Like_2"/>
    <property type="match status" value="1"/>
</dbReference>
<evidence type="ECO:0000313" key="7">
    <source>
        <dbReference type="EMBL" id="KIM75287.1"/>
    </source>
</evidence>
<dbReference type="Proteomes" id="UP000054166">
    <property type="component" value="Unassembled WGS sequence"/>
</dbReference>
<reference evidence="8" key="2">
    <citation type="submission" date="2015-01" db="EMBL/GenBank/DDBJ databases">
        <title>Evolutionary Origins and Diversification of the Mycorrhizal Mutualists.</title>
        <authorList>
            <consortium name="DOE Joint Genome Institute"/>
            <consortium name="Mycorrhizal Genomics Consortium"/>
            <person name="Kohler A."/>
            <person name="Kuo A."/>
            <person name="Nagy L.G."/>
            <person name="Floudas D."/>
            <person name="Copeland A."/>
            <person name="Barry K.W."/>
            <person name="Cichocki N."/>
            <person name="Veneault-Fourrey C."/>
            <person name="LaButti K."/>
            <person name="Lindquist E.A."/>
            <person name="Lipzen A."/>
            <person name="Lundell T."/>
            <person name="Morin E."/>
            <person name="Murat C."/>
            <person name="Riley R."/>
            <person name="Ohm R."/>
            <person name="Sun H."/>
            <person name="Tunlid A."/>
            <person name="Henrissat B."/>
            <person name="Grigoriev I.V."/>
            <person name="Hibbett D.S."/>
            <person name="Martin F."/>
        </authorList>
    </citation>
    <scope>NUCLEOTIDE SEQUENCE [LARGE SCALE GENOMIC DNA]</scope>
    <source>
        <strain evidence="8">F 1598</strain>
    </source>
</reference>
<dbReference type="GO" id="GO:0008299">
    <property type="term" value="P:isoprenoid biosynthetic process"/>
    <property type="evidence" value="ECO:0007669"/>
    <property type="project" value="UniProtKB-ARBA"/>
</dbReference>
<dbReference type="STRING" id="765440.A0A0C3BDC0"/>
<dbReference type="HOGENOM" id="CLU_042538_2_1_1"/>
<dbReference type="InParanoid" id="A0A0C3BDC0"/>
<dbReference type="InterPro" id="IPR034686">
    <property type="entry name" value="Terpene_cyclase-like_2"/>
</dbReference>
<dbReference type="PANTHER" id="PTHR35201:SF4">
    <property type="entry name" value="BETA-PINACENE SYNTHASE-RELATED"/>
    <property type="match status" value="1"/>
</dbReference>
<evidence type="ECO:0000256" key="3">
    <source>
        <dbReference type="ARBA" id="ARBA00022723"/>
    </source>
</evidence>